<name>A0A0L0CDB0_LUCCU</name>
<protein>
    <submittedName>
        <fullName evidence="1">Uncharacterized protein</fullName>
    </submittedName>
</protein>
<evidence type="ECO:0000313" key="1">
    <source>
        <dbReference type="EMBL" id="KNC30207.1"/>
    </source>
</evidence>
<dbReference type="AlphaFoldDB" id="A0A0L0CDB0"/>
<reference evidence="1 2" key="1">
    <citation type="journal article" date="2015" name="Nat. Commun.">
        <title>Lucilia cuprina genome unlocks parasitic fly biology to underpin future interventions.</title>
        <authorList>
            <person name="Anstead C.A."/>
            <person name="Korhonen P.K."/>
            <person name="Young N.D."/>
            <person name="Hall R.S."/>
            <person name="Jex A.R."/>
            <person name="Murali S.C."/>
            <person name="Hughes D.S."/>
            <person name="Lee S.F."/>
            <person name="Perry T."/>
            <person name="Stroehlein A.J."/>
            <person name="Ansell B.R."/>
            <person name="Breugelmans B."/>
            <person name="Hofmann A."/>
            <person name="Qu J."/>
            <person name="Dugan S."/>
            <person name="Lee S.L."/>
            <person name="Chao H."/>
            <person name="Dinh H."/>
            <person name="Han Y."/>
            <person name="Doddapaneni H.V."/>
            <person name="Worley K.C."/>
            <person name="Muzny D.M."/>
            <person name="Ioannidis P."/>
            <person name="Waterhouse R.M."/>
            <person name="Zdobnov E.M."/>
            <person name="James P.J."/>
            <person name="Bagnall N.H."/>
            <person name="Kotze A.C."/>
            <person name="Gibbs R.A."/>
            <person name="Richards S."/>
            <person name="Batterham P."/>
            <person name="Gasser R.B."/>
        </authorList>
    </citation>
    <scope>NUCLEOTIDE SEQUENCE [LARGE SCALE GENOMIC DNA]</scope>
    <source>
        <strain evidence="1 2">LS</strain>
        <tissue evidence="1">Full body</tissue>
    </source>
</reference>
<dbReference type="EMBL" id="JRES01000561">
    <property type="protein sequence ID" value="KNC30207.1"/>
    <property type="molecule type" value="Genomic_DNA"/>
</dbReference>
<keyword evidence="2" id="KW-1185">Reference proteome</keyword>
<sequence>MNISCNKIHEIKHIESKFFYELLLNERIAVKYFPFKKTNGKTLFCKKRPYVCLTFRVFIPTIKNIGEAYIDFVIPFSTHRDTTIQHRFIILNHYFNTLVILGTSTYSARLQIGSKFHSHSSVVSATPPNLSLNIDFTLHQSFNRNLLFPRRKPIQLPSKDKVLRATDNLVNLSTKFKKNNNN</sequence>
<comment type="caution">
    <text evidence="1">The sequence shown here is derived from an EMBL/GenBank/DDBJ whole genome shotgun (WGS) entry which is preliminary data.</text>
</comment>
<dbReference type="Proteomes" id="UP000037069">
    <property type="component" value="Unassembled WGS sequence"/>
</dbReference>
<organism evidence="1 2">
    <name type="scientific">Lucilia cuprina</name>
    <name type="common">Green bottle fly</name>
    <name type="synonym">Australian sheep blowfly</name>
    <dbReference type="NCBI Taxonomy" id="7375"/>
    <lineage>
        <taxon>Eukaryota</taxon>
        <taxon>Metazoa</taxon>
        <taxon>Ecdysozoa</taxon>
        <taxon>Arthropoda</taxon>
        <taxon>Hexapoda</taxon>
        <taxon>Insecta</taxon>
        <taxon>Pterygota</taxon>
        <taxon>Neoptera</taxon>
        <taxon>Endopterygota</taxon>
        <taxon>Diptera</taxon>
        <taxon>Brachycera</taxon>
        <taxon>Muscomorpha</taxon>
        <taxon>Oestroidea</taxon>
        <taxon>Calliphoridae</taxon>
        <taxon>Luciliinae</taxon>
        <taxon>Lucilia</taxon>
    </lineage>
</organism>
<accession>A0A0L0CDB0</accession>
<gene>
    <name evidence="1" type="ORF">FF38_06930</name>
</gene>
<evidence type="ECO:0000313" key="2">
    <source>
        <dbReference type="Proteomes" id="UP000037069"/>
    </source>
</evidence>
<proteinExistence type="predicted"/>